<evidence type="ECO:0000313" key="2">
    <source>
        <dbReference type="Proteomes" id="UP000605970"/>
    </source>
</evidence>
<comment type="caution">
    <text evidence="1">The sequence shown here is derived from an EMBL/GenBank/DDBJ whole genome shotgun (WGS) entry which is preliminary data.</text>
</comment>
<reference evidence="1" key="1">
    <citation type="journal article" date="2020" name="Ecol. Evol.">
        <title>Genome structure and content of the rice root-knot nematode (Meloidogyne graminicola).</title>
        <authorList>
            <person name="Phan N.T."/>
            <person name="Danchin E.G.J."/>
            <person name="Klopp C."/>
            <person name="Perfus-Barbeoch L."/>
            <person name="Kozlowski D.K."/>
            <person name="Koutsovoulos G.D."/>
            <person name="Lopez-Roques C."/>
            <person name="Bouchez O."/>
            <person name="Zahm M."/>
            <person name="Besnard G."/>
            <person name="Bellafiore S."/>
        </authorList>
    </citation>
    <scope>NUCLEOTIDE SEQUENCE</scope>
    <source>
        <strain evidence="1">VN-18</strain>
    </source>
</reference>
<protein>
    <submittedName>
        <fullName evidence="1">Uncharacterized protein</fullName>
    </submittedName>
</protein>
<gene>
    <name evidence="1" type="ORF">Mgra_00005195</name>
</gene>
<accession>A0A8S9ZQ32</accession>
<dbReference type="EMBL" id="JABEBT010000043">
    <property type="protein sequence ID" value="KAF7635375.1"/>
    <property type="molecule type" value="Genomic_DNA"/>
</dbReference>
<name>A0A8S9ZQ32_9BILA</name>
<evidence type="ECO:0000313" key="1">
    <source>
        <dbReference type="EMBL" id="KAF7635375.1"/>
    </source>
</evidence>
<proteinExistence type="predicted"/>
<sequence>MVNSSVQYKKERYSLIQIKILRTCNRKVLWLNAISNYPSQHYHLLISLLHPILELILITPIRYSTQHFFPLFSKFLPTQEPVTPPLPRTFPSVRILITEH</sequence>
<dbReference type="AlphaFoldDB" id="A0A8S9ZQ32"/>
<keyword evidence="2" id="KW-1185">Reference proteome</keyword>
<dbReference type="Proteomes" id="UP000605970">
    <property type="component" value="Unassembled WGS sequence"/>
</dbReference>
<organism evidence="1 2">
    <name type="scientific">Meloidogyne graminicola</name>
    <dbReference type="NCBI Taxonomy" id="189291"/>
    <lineage>
        <taxon>Eukaryota</taxon>
        <taxon>Metazoa</taxon>
        <taxon>Ecdysozoa</taxon>
        <taxon>Nematoda</taxon>
        <taxon>Chromadorea</taxon>
        <taxon>Rhabditida</taxon>
        <taxon>Tylenchina</taxon>
        <taxon>Tylenchomorpha</taxon>
        <taxon>Tylenchoidea</taxon>
        <taxon>Meloidogynidae</taxon>
        <taxon>Meloidogyninae</taxon>
        <taxon>Meloidogyne</taxon>
    </lineage>
</organism>